<keyword evidence="3" id="KW-1185">Reference proteome</keyword>
<dbReference type="RefSeq" id="WP_147080814.1">
    <property type="nucleotide sequence ID" value="NZ_BJZT01000037.1"/>
</dbReference>
<feature type="region of interest" description="Disordered" evidence="1">
    <location>
        <begin position="54"/>
        <end position="76"/>
    </location>
</feature>
<evidence type="ECO:0000256" key="1">
    <source>
        <dbReference type="SAM" id="MobiDB-lite"/>
    </source>
</evidence>
<comment type="caution">
    <text evidence="2">The sequence shown here is derived from an EMBL/GenBank/DDBJ whole genome shotgun (WGS) entry which is preliminary data.</text>
</comment>
<dbReference type="EMBL" id="BJZT01000037">
    <property type="protein sequence ID" value="GEP00999.1"/>
    <property type="molecule type" value="Genomic_DNA"/>
</dbReference>
<proteinExistence type="predicted"/>
<name>A0A512ITN3_9HYPH</name>
<dbReference type="Proteomes" id="UP000321258">
    <property type="component" value="Unassembled WGS sequence"/>
</dbReference>
<protein>
    <submittedName>
        <fullName evidence="2">Uncharacterized protein</fullName>
    </submittedName>
</protein>
<dbReference type="AlphaFoldDB" id="A0A512ITN3"/>
<gene>
    <name evidence="2" type="ORF">MHA02_33860</name>
</gene>
<evidence type="ECO:0000313" key="3">
    <source>
        <dbReference type="Proteomes" id="UP000321258"/>
    </source>
</evidence>
<evidence type="ECO:0000313" key="2">
    <source>
        <dbReference type="EMBL" id="GEP00999.1"/>
    </source>
</evidence>
<reference evidence="2 3" key="1">
    <citation type="submission" date="2019-07" db="EMBL/GenBank/DDBJ databases">
        <title>Whole genome shotgun sequence of Methylobacterium haplocladii NBRC 107714.</title>
        <authorList>
            <person name="Hosoyama A."/>
            <person name="Uohara A."/>
            <person name="Ohji S."/>
            <person name="Ichikawa N."/>
        </authorList>
    </citation>
    <scope>NUCLEOTIDE SEQUENCE [LARGE SCALE GENOMIC DNA]</scope>
    <source>
        <strain evidence="2 3">NBRC 107714</strain>
    </source>
</reference>
<organism evidence="2 3">
    <name type="scientific">Methylobacterium haplocladii</name>
    <dbReference type="NCBI Taxonomy" id="1176176"/>
    <lineage>
        <taxon>Bacteria</taxon>
        <taxon>Pseudomonadati</taxon>
        <taxon>Pseudomonadota</taxon>
        <taxon>Alphaproteobacteria</taxon>
        <taxon>Hyphomicrobiales</taxon>
        <taxon>Methylobacteriaceae</taxon>
        <taxon>Methylobacterium</taxon>
    </lineage>
</organism>
<sequence>MFAIQNAVKALGLPIRYLAAQQILSGKPEKGRSVAFPRKILLKCGAAAHVEIGSADTNQGPASGPNIVRSAWTPST</sequence>
<accession>A0A512ITN3</accession>